<evidence type="ECO:0000313" key="2">
    <source>
        <dbReference type="EMBL" id="MFC6019965.1"/>
    </source>
</evidence>
<protein>
    <submittedName>
        <fullName evidence="2">Uncharacterized protein</fullName>
    </submittedName>
</protein>
<feature type="compositionally biased region" description="Basic and acidic residues" evidence="1">
    <location>
        <begin position="11"/>
        <end position="31"/>
    </location>
</feature>
<proteinExistence type="predicted"/>
<comment type="caution">
    <text evidence="2">The sequence shown here is derived from an EMBL/GenBank/DDBJ whole genome shotgun (WGS) entry which is preliminary data.</text>
</comment>
<reference evidence="3" key="1">
    <citation type="journal article" date="2019" name="Int. J. Syst. Evol. Microbiol.">
        <title>The Global Catalogue of Microorganisms (GCM) 10K type strain sequencing project: providing services to taxonomists for standard genome sequencing and annotation.</title>
        <authorList>
            <consortium name="The Broad Institute Genomics Platform"/>
            <consortium name="The Broad Institute Genome Sequencing Center for Infectious Disease"/>
            <person name="Wu L."/>
            <person name="Ma J."/>
        </authorList>
    </citation>
    <scope>NUCLEOTIDE SEQUENCE [LARGE SCALE GENOMIC DNA]</scope>
    <source>
        <strain evidence="3">ZS-35-S2</strain>
    </source>
</reference>
<dbReference type="EMBL" id="JBHSPR010000024">
    <property type="protein sequence ID" value="MFC6019965.1"/>
    <property type="molecule type" value="Genomic_DNA"/>
</dbReference>
<name>A0ABW1KEF6_9ACTN</name>
<keyword evidence="3" id="KW-1185">Reference proteome</keyword>
<accession>A0ABW1KEF6</accession>
<dbReference type="Proteomes" id="UP001596203">
    <property type="component" value="Unassembled WGS sequence"/>
</dbReference>
<organism evidence="2 3">
    <name type="scientific">Plantactinospora solaniradicis</name>
    <dbReference type="NCBI Taxonomy" id="1723736"/>
    <lineage>
        <taxon>Bacteria</taxon>
        <taxon>Bacillati</taxon>
        <taxon>Actinomycetota</taxon>
        <taxon>Actinomycetes</taxon>
        <taxon>Micromonosporales</taxon>
        <taxon>Micromonosporaceae</taxon>
        <taxon>Plantactinospora</taxon>
    </lineage>
</organism>
<evidence type="ECO:0000256" key="1">
    <source>
        <dbReference type="SAM" id="MobiDB-lite"/>
    </source>
</evidence>
<dbReference type="RefSeq" id="WP_377426542.1">
    <property type="nucleotide sequence ID" value="NZ_JBHSPR010000024.1"/>
</dbReference>
<feature type="region of interest" description="Disordered" evidence="1">
    <location>
        <begin position="1"/>
        <end position="50"/>
    </location>
</feature>
<evidence type="ECO:0000313" key="3">
    <source>
        <dbReference type="Proteomes" id="UP001596203"/>
    </source>
</evidence>
<sequence length="50" mass="5676">MYVTVDVHVTQTRDQELSRAVDDRRTTRDADIAPPTQPDDPIPFDDHGLV</sequence>
<gene>
    <name evidence="2" type="ORF">ACFP2T_27685</name>
</gene>